<evidence type="ECO:0000313" key="2">
    <source>
        <dbReference type="EMBL" id="PJE64169.1"/>
    </source>
</evidence>
<keyword evidence="1" id="KW-0812">Transmembrane</keyword>
<keyword evidence="1" id="KW-0472">Membrane</keyword>
<dbReference type="AlphaFoldDB" id="A0A2M8KW85"/>
<protein>
    <submittedName>
        <fullName evidence="2">Uncharacterized protein</fullName>
    </submittedName>
</protein>
<name>A0A2M8KW85_9BACT</name>
<sequence length="112" mass="12784">MELSTATKNSLMRRVHLIFFARRVLPMLVVEMGVLAFALQKIAEHVFINQVLWNAVVHTLTRSPLMMISFFGQAFINTEITVQMLIVGFGIAGIFMMKDMMRSTQTLLRHNA</sequence>
<evidence type="ECO:0000313" key="3">
    <source>
        <dbReference type="Proteomes" id="UP000229098"/>
    </source>
</evidence>
<organism evidence="2 3">
    <name type="scientific">Candidatus Ryanbacteria bacterium CG10_big_fil_rev_8_21_14_0_10_43_42</name>
    <dbReference type="NCBI Taxonomy" id="1974864"/>
    <lineage>
        <taxon>Bacteria</taxon>
        <taxon>Candidatus Ryaniibacteriota</taxon>
    </lineage>
</organism>
<comment type="caution">
    <text evidence="2">The sequence shown here is derived from an EMBL/GenBank/DDBJ whole genome shotgun (WGS) entry which is preliminary data.</text>
</comment>
<accession>A0A2M8KW85</accession>
<dbReference type="EMBL" id="PFEF01000008">
    <property type="protein sequence ID" value="PJE64169.1"/>
    <property type="molecule type" value="Genomic_DNA"/>
</dbReference>
<evidence type="ECO:0000256" key="1">
    <source>
        <dbReference type="SAM" id="Phobius"/>
    </source>
</evidence>
<reference evidence="3" key="1">
    <citation type="submission" date="2017-09" db="EMBL/GenBank/DDBJ databases">
        <title>Depth-based differentiation of microbial function through sediment-hosted aquifers and enrichment of novel symbionts in the deep terrestrial subsurface.</title>
        <authorList>
            <person name="Probst A.J."/>
            <person name="Ladd B."/>
            <person name="Jarett J.K."/>
            <person name="Geller-Mcgrath D.E."/>
            <person name="Sieber C.M.K."/>
            <person name="Emerson J.B."/>
            <person name="Anantharaman K."/>
            <person name="Thomas B.C."/>
            <person name="Malmstrom R."/>
            <person name="Stieglmeier M."/>
            <person name="Klingl A."/>
            <person name="Woyke T."/>
            <person name="Ryan C.M."/>
            <person name="Banfield J.F."/>
        </authorList>
    </citation>
    <scope>NUCLEOTIDE SEQUENCE [LARGE SCALE GENOMIC DNA]</scope>
</reference>
<dbReference type="Proteomes" id="UP000229098">
    <property type="component" value="Unassembled WGS sequence"/>
</dbReference>
<feature type="transmembrane region" description="Helical" evidence="1">
    <location>
        <begin position="80"/>
        <end position="97"/>
    </location>
</feature>
<proteinExistence type="predicted"/>
<keyword evidence="1" id="KW-1133">Transmembrane helix</keyword>
<gene>
    <name evidence="2" type="ORF">COU90_03640</name>
</gene>
<feature type="transmembrane region" description="Helical" evidence="1">
    <location>
        <begin position="20"/>
        <end position="39"/>
    </location>
</feature>